<evidence type="ECO:0008006" key="4">
    <source>
        <dbReference type="Google" id="ProtNLM"/>
    </source>
</evidence>
<protein>
    <recommendedName>
        <fullName evidence="4">DUF4023 domain-containing protein</fullName>
    </recommendedName>
</protein>
<gene>
    <name evidence="2" type="ORF">GCM10010918_21030</name>
</gene>
<feature type="region of interest" description="Disordered" evidence="1">
    <location>
        <begin position="1"/>
        <end position="44"/>
    </location>
</feature>
<sequence length="44" mass="5055">MSDSTNEFVAKVQETQQKQQKNKEHFGKGKPTEKLANKKHTNNP</sequence>
<proteinExistence type="predicted"/>
<accession>A0A917H3N9</accession>
<evidence type="ECO:0000256" key="1">
    <source>
        <dbReference type="SAM" id="MobiDB-lite"/>
    </source>
</evidence>
<dbReference type="RefSeq" id="WP_188888980.1">
    <property type="nucleotide sequence ID" value="NZ_BMHY01000003.1"/>
</dbReference>
<dbReference type="EMBL" id="BMHY01000003">
    <property type="protein sequence ID" value="GGG66383.1"/>
    <property type="molecule type" value="Genomic_DNA"/>
</dbReference>
<evidence type="ECO:0000313" key="3">
    <source>
        <dbReference type="Proteomes" id="UP000600247"/>
    </source>
</evidence>
<keyword evidence="3" id="KW-1185">Reference proteome</keyword>
<dbReference type="Pfam" id="PF13215">
    <property type="entry name" value="DUF4023"/>
    <property type="match status" value="1"/>
</dbReference>
<organism evidence="2 3">
    <name type="scientific">Paenibacillus radicis</name>
    <name type="common">ex Gao et al. 2016</name>
    <dbReference type="NCBI Taxonomy" id="1737354"/>
    <lineage>
        <taxon>Bacteria</taxon>
        <taxon>Bacillati</taxon>
        <taxon>Bacillota</taxon>
        <taxon>Bacilli</taxon>
        <taxon>Bacillales</taxon>
        <taxon>Paenibacillaceae</taxon>
        <taxon>Paenibacillus</taxon>
    </lineage>
</organism>
<dbReference type="Proteomes" id="UP000600247">
    <property type="component" value="Unassembled WGS sequence"/>
</dbReference>
<dbReference type="AlphaFoldDB" id="A0A917H3N9"/>
<comment type="caution">
    <text evidence="2">The sequence shown here is derived from an EMBL/GenBank/DDBJ whole genome shotgun (WGS) entry which is preliminary data.</text>
</comment>
<feature type="compositionally biased region" description="Basic and acidic residues" evidence="1">
    <location>
        <begin position="21"/>
        <end position="36"/>
    </location>
</feature>
<dbReference type="InterPro" id="IPR025097">
    <property type="entry name" value="DUF4023"/>
</dbReference>
<evidence type="ECO:0000313" key="2">
    <source>
        <dbReference type="EMBL" id="GGG66383.1"/>
    </source>
</evidence>
<name>A0A917H3N9_9BACL</name>
<reference evidence="2 3" key="1">
    <citation type="journal article" date="2014" name="Int. J. Syst. Evol. Microbiol.">
        <title>Complete genome sequence of Corynebacterium casei LMG S-19264T (=DSM 44701T), isolated from a smear-ripened cheese.</title>
        <authorList>
            <consortium name="US DOE Joint Genome Institute (JGI-PGF)"/>
            <person name="Walter F."/>
            <person name="Albersmeier A."/>
            <person name="Kalinowski J."/>
            <person name="Ruckert C."/>
        </authorList>
    </citation>
    <scope>NUCLEOTIDE SEQUENCE [LARGE SCALE GENOMIC DNA]</scope>
    <source>
        <strain evidence="2 3">CGMCC 1.15286</strain>
    </source>
</reference>